<name>A0AAJ7XDV6_PETMA</name>
<evidence type="ECO:0000313" key="24">
    <source>
        <dbReference type="RefSeq" id="XP_032830826.1"/>
    </source>
</evidence>
<evidence type="ECO:0000256" key="16">
    <source>
        <dbReference type="ARBA" id="ARBA00023180"/>
    </source>
</evidence>
<dbReference type="GO" id="GO:0005765">
    <property type="term" value="C:lysosomal membrane"/>
    <property type="evidence" value="ECO:0007669"/>
    <property type="project" value="UniProtKB-SubCell"/>
</dbReference>
<dbReference type="Pfam" id="PF02225">
    <property type="entry name" value="PA"/>
    <property type="match status" value="1"/>
</dbReference>
<feature type="compositionally biased region" description="Basic and acidic residues" evidence="19">
    <location>
        <begin position="375"/>
        <end position="396"/>
    </location>
</feature>
<sequence>MSCLTAARAPLGLVSLPLCSATLLALILSLPTTTGDVVAVGWDNRTMAFDDMPAMFGYQLPKEGLKGYLVYARPANACQPIAPPPHNSTAASTFIVLVRRYDCNFDVKVLNAQKAGFKAAIVHNVDSNQLLSMGTSDADIWKKIDIPSVFVGQSTANLLLEEFVYDVGGHVVLTPDFSIPLEYYLIPFLVIVGICFILLVVFLVVKVMRDRRRARRNRLAREQLQKLPIHKFKKGDPYEVCAICLDEYLEGDKLRVLPCSHAYHCKCVDPWLTGSKRTCPVCKRRVIPSRRRRRRRLGAPESDSSGSEPSSDSSPPSPSSPSDSGPEEPREGERTPLLRSGRSSFGSMAPGAPSPAAVRRQEERRRRRRRRQRRHGDGDASDGGDRRRPEREDPRGRAAAAAAAGVLSASPSSSVASSTSSSTVSTSSEFDRSEGRGAAAEGGGDRGADAVVPAAAPALAGGAPPGAAGEEERPAPAAPGARDVVTVQVEKHEDSLTGRGQLQHV</sequence>
<evidence type="ECO:0000256" key="17">
    <source>
        <dbReference type="ARBA" id="ARBA00023228"/>
    </source>
</evidence>
<evidence type="ECO:0000256" key="3">
    <source>
        <dbReference type="ARBA" id="ARBA00004530"/>
    </source>
</evidence>
<keyword evidence="12" id="KW-0833">Ubl conjugation pathway</keyword>
<evidence type="ECO:0000256" key="20">
    <source>
        <dbReference type="SAM" id="Phobius"/>
    </source>
</evidence>
<feature type="compositionally biased region" description="Basic residues" evidence="19">
    <location>
        <begin position="365"/>
        <end position="374"/>
    </location>
</feature>
<dbReference type="InterPro" id="IPR046450">
    <property type="entry name" value="PA_dom_sf"/>
</dbReference>
<evidence type="ECO:0000256" key="11">
    <source>
        <dbReference type="ARBA" id="ARBA00022771"/>
    </source>
</evidence>
<feature type="domain" description="RING-type" evidence="22">
    <location>
        <begin position="241"/>
        <end position="283"/>
    </location>
</feature>
<keyword evidence="15 20" id="KW-0472">Membrane</keyword>
<dbReference type="InterPro" id="IPR001841">
    <property type="entry name" value="Znf_RING"/>
</dbReference>
<feature type="compositionally biased region" description="Low complexity" evidence="19">
    <location>
        <begin position="397"/>
        <end position="428"/>
    </location>
</feature>
<keyword evidence="8" id="KW-0479">Metal-binding</keyword>
<comment type="subcellular location">
    <subcellularLocation>
        <location evidence="3">Endosome membrane</location>
        <topology evidence="3">Single-pass type I membrane protein</topology>
    </subcellularLocation>
    <subcellularLocation>
        <location evidence="2">Lysosome membrane</location>
        <topology evidence="2">Single-pass type I membrane protein</topology>
    </subcellularLocation>
</comment>
<dbReference type="InterPro" id="IPR013083">
    <property type="entry name" value="Znf_RING/FYVE/PHD"/>
</dbReference>
<keyword evidence="14 20" id="KW-1133">Transmembrane helix</keyword>
<feature type="region of interest" description="Disordered" evidence="19">
    <location>
        <begin position="290"/>
        <end position="505"/>
    </location>
</feature>
<dbReference type="FunFam" id="3.50.30.30:FF:000026">
    <property type="entry name" value="E3 ubiquitin-protein ligase RNF13"/>
    <property type="match status" value="1"/>
</dbReference>
<proteinExistence type="predicted"/>
<keyword evidence="11 18" id="KW-0863">Zinc-finger</keyword>
<keyword evidence="10" id="KW-0967">Endosome</keyword>
<dbReference type="CDD" id="cd02123">
    <property type="entry name" value="PA_C_RZF_like"/>
    <property type="match status" value="1"/>
</dbReference>
<comment type="catalytic activity">
    <reaction evidence="1">
        <text>S-ubiquitinyl-[E2 ubiquitin-conjugating enzyme]-L-cysteine + [acceptor protein]-L-lysine = [E2 ubiquitin-conjugating enzyme]-L-cysteine + N(6)-ubiquitinyl-[acceptor protein]-L-lysine.</text>
        <dbReference type="EC" id="2.3.2.27"/>
    </reaction>
</comment>
<evidence type="ECO:0000256" key="14">
    <source>
        <dbReference type="ARBA" id="ARBA00022989"/>
    </source>
</evidence>
<dbReference type="GO" id="GO:0061630">
    <property type="term" value="F:ubiquitin protein ligase activity"/>
    <property type="evidence" value="ECO:0007669"/>
    <property type="project" value="UniProtKB-EC"/>
</dbReference>
<dbReference type="InterPro" id="IPR003137">
    <property type="entry name" value="PA_domain"/>
</dbReference>
<feature type="compositionally biased region" description="Low complexity" evidence="19">
    <location>
        <begin position="449"/>
        <end position="468"/>
    </location>
</feature>
<evidence type="ECO:0000256" key="12">
    <source>
        <dbReference type="ARBA" id="ARBA00022786"/>
    </source>
</evidence>
<dbReference type="InterPro" id="IPR044744">
    <property type="entry name" value="ZNRF4/RNF13/RNF167_PA"/>
</dbReference>
<evidence type="ECO:0000256" key="6">
    <source>
        <dbReference type="ARBA" id="ARBA00022679"/>
    </source>
</evidence>
<dbReference type="SUPFAM" id="SSF52025">
    <property type="entry name" value="PA domain"/>
    <property type="match status" value="1"/>
</dbReference>
<keyword evidence="17" id="KW-0458">Lysosome</keyword>
<comment type="pathway">
    <text evidence="4">Protein modification; protein ubiquitination.</text>
</comment>
<keyword evidence="6" id="KW-0808">Transferase</keyword>
<dbReference type="AlphaFoldDB" id="A0AAJ7XDV6"/>
<dbReference type="Pfam" id="PF13639">
    <property type="entry name" value="zf-RING_2"/>
    <property type="match status" value="1"/>
</dbReference>
<dbReference type="Gene3D" id="3.30.40.10">
    <property type="entry name" value="Zinc/RING finger domain, C3HC4 (zinc finger)"/>
    <property type="match status" value="1"/>
</dbReference>
<feature type="compositionally biased region" description="Low complexity" evidence="19">
    <location>
        <begin position="300"/>
        <end position="324"/>
    </location>
</feature>
<dbReference type="CDD" id="cd16796">
    <property type="entry name" value="RING-H2_RNF13"/>
    <property type="match status" value="1"/>
</dbReference>
<dbReference type="Proteomes" id="UP001318040">
    <property type="component" value="Chromosome 55"/>
</dbReference>
<keyword evidence="7 20" id="KW-0812">Transmembrane</keyword>
<dbReference type="PROSITE" id="PS50089">
    <property type="entry name" value="ZF_RING_2"/>
    <property type="match status" value="1"/>
</dbReference>
<keyword evidence="16" id="KW-0325">Glycoprotein</keyword>
<evidence type="ECO:0000256" key="5">
    <source>
        <dbReference type="ARBA" id="ARBA00012483"/>
    </source>
</evidence>
<dbReference type="InterPro" id="IPR051653">
    <property type="entry name" value="E3_ligase_sorting_rcpt"/>
</dbReference>
<feature type="transmembrane region" description="Helical" evidence="20">
    <location>
        <begin position="183"/>
        <end position="208"/>
    </location>
</feature>
<dbReference type="Gene3D" id="3.50.30.30">
    <property type="match status" value="1"/>
</dbReference>
<dbReference type="RefSeq" id="XP_032830826.1">
    <property type="nucleotide sequence ID" value="XM_032974935.1"/>
</dbReference>
<dbReference type="KEGG" id="pmrn:116954427"/>
<keyword evidence="9 21" id="KW-0732">Signal</keyword>
<dbReference type="SUPFAM" id="SSF57850">
    <property type="entry name" value="RING/U-box"/>
    <property type="match status" value="1"/>
</dbReference>
<feature type="compositionally biased region" description="Low complexity" evidence="19">
    <location>
        <begin position="343"/>
        <end position="357"/>
    </location>
</feature>
<dbReference type="GO" id="GO:0010008">
    <property type="term" value="C:endosome membrane"/>
    <property type="evidence" value="ECO:0007669"/>
    <property type="project" value="UniProtKB-SubCell"/>
</dbReference>
<dbReference type="PANTHER" id="PTHR47168">
    <property type="entry name" value="RING ZINC FINGER DOMAIN SUPERFAMILY PROTEIN-RELATED"/>
    <property type="match status" value="1"/>
</dbReference>
<dbReference type="EC" id="2.3.2.27" evidence="5"/>
<evidence type="ECO:0000256" key="18">
    <source>
        <dbReference type="PROSITE-ProRule" id="PRU00175"/>
    </source>
</evidence>
<evidence type="ECO:0000256" key="15">
    <source>
        <dbReference type="ARBA" id="ARBA00023136"/>
    </source>
</evidence>
<dbReference type="GO" id="GO:0008270">
    <property type="term" value="F:zinc ion binding"/>
    <property type="evidence" value="ECO:0007669"/>
    <property type="project" value="UniProtKB-KW"/>
</dbReference>
<accession>A0AAJ7XDV6</accession>
<evidence type="ECO:0000259" key="22">
    <source>
        <dbReference type="PROSITE" id="PS50089"/>
    </source>
</evidence>
<evidence type="ECO:0000256" key="19">
    <source>
        <dbReference type="SAM" id="MobiDB-lite"/>
    </source>
</evidence>
<keyword evidence="23" id="KW-1185">Reference proteome</keyword>
<evidence type="ECO:0000256" key="9">
    <source>
        <dbReference type="ARBA" id="ARBA00022729"/>
    </source>
</evidence>
<evidence type="ECO:0000256" key="13">
    <source>
        <dbReference type="ARBA" id="ARBA00022833"/>
    </source>
</evidence>
<evidence type="ECO:0000256" key="2">
    <source>
        <dbReference type="ARBA" id="ARBA00004352"/>
    </source>
</evidence>
<dbReference type="FunFam" id="3.30.40.10:FF:000099">
    <property type="entry name" value="E3 ubiquitin-protein ligase RNF167"/>
    <property type="match status" value="1"/>
</dbReference>
<feature type="signal peptide" evidence="21">
    <location>
        <begin position="1"/>
        <end position="35"/>
    </location>
</feature>
<dbReference type="PANTHER" id="PTHR47168:SF1">
    <property type="entry name" value="OS02G0798600 PROTEIN"/>
    <property type="match status" value="1"/>
</dbReference>
<evidence type="ECO:0000256" key="8">
    <source>
        <dbReference type="ARBA" id="ARBA00022723"/>
    </source>
</evidence>
<evidence type="ECO:0000256" key="1">
    <source>
        <dbReference type="ARBA" id="ARBA00000900"/>
    </source>
</evidence>
<evidence type="ECO:0000313" key="23">
    <source>
        <dbReference type="Proteomes" id="UP001318040"/>
    </source>
</evidence>
<keyword evidence="13" id="KW-0862">Zinc</keyword>
<dbReference type="SMART" id="SM00184">
    <property type="entry name" value="RING"/>
    <property type="match status" value="1"/>
</dbReference>
<evidence type="ECO:0000256" key="10">
    <source>
        <dbReference type="ARBA" id="ARBA00022753"/>
    </source>
</evidence>
<reference evidence="24" key="1">
    <citation type="submission" date="2025-08" db="UniProtKB">
        <authorList>
            <consortium name="RefSeq"/>
        </authorList>
    </citation>
    <scope>IDENTIFICATION</scope>
    <source>
        <tissue evidence="24">Sperm</tissue>
    </source>
</reference>
<evidence type="ECO:0000256" key="4">
    <source>
        <dbReference type="ARBA" id="ARBA00004906"/>
    </source>
</evidence>
<feature type="compositionally biased region" description="Basic and acidic residues" evidence="19">
    <location>
        <begin position="327"/>
        <end position="336"/>
    </location>
</feature>
<evidence type="ECO:0000256" key="21">
    <source>
        <dbReference type="SAM" id="SignalP"/>
    </source>
</evidence>
<gene>
    <name evidence="24" type="primary">LOC116954427</name>
</gene>
<feature type="chain" id="PRO_5042503161" description="RING-type E3 ubiquitin transferase" evidence="21">
    <location>
        <begin position="36"/>
        <end position="505"/>
    </location>
</feature>
<evidence type="ECO:0000256" key="7">
    <source>
        <dbReference type="ARBA" id="ARBA00022692"/>
    </source>
</evidence>
<organism evidence="23 24">
    <name type="scientific">Petromyzon marinus</name>
    <name type="common">Sea lamprey</name>
    <dbReference type="NCBI Taxonomy" id="7757"/>
    <lineage>
        <taxon>Eukaryota</taxon>
        <taxon>Metazoa</taxon>
        <taxon>Chordata</taxon>
        <taxon>Craniata</taxon>
        <taxon>Vertebrata</taxon>
        <taxon>Cyclostomata</taxon>
        <taxon>Hyperoartia</taxon>
        <taxon>Petromyzontiformes</taxon>
        <taxon>Petromyzontidae</taxon>
        <taxon>Petromyzon</taxon>
    </lineage>
</organism>
<protein>
    <recommendedName>
        <fullName evidence="5">RING-type E3 ubiquitin transferase</fullName>
        <ecNumber evidence="5">2.3.2.27</ecNumber>
    </recommendedName>
</protein>